<dbReference type="AlphaFoldDB" id="A0AAP2CH57"/>
<proteinExistence type="predicted"/>
<dbReference type="RefSeq" id="WP_213944000.1">
    <property type="nucleotide sequence ID" value="NZ_JAHCMY010000001.1"/>
</dbReference>
<name>A0AAP2CH57_9BACT</name>
<dbReference type="Proteomes" id="UP001319104">
    <property type="component" value="Unassembled WGS sequence"/>
</dbReference>
<organism evidence="1 2">
    <name type="scientific">Litoribacter ruber</name>
    <dbReference type="NCBI Taxonomy" id="702568"/>
    <lineage>
        <taxon>Bacteria</taxon>
        <taxon>Pseudomonadati</taxon>
        <taxon>Bacteroidota</taxon>
        <taxon>Cytophagia</taxon>
        <taxon>Cytophagales</taxon>
        <taxon>Cyclobacteriaceae</taxon>
        <taxon>Litoribacter</taxon>
    </lineage>
</organism>
<protein>
    <submittedName>
        <fullName evidence="1">Uncharacterized protein</fullName>
    </submittedName>
</protein>
<gene>
    <name evidence="1" type="ORF">KI659_03810</name>
</gene>
<reference evidence="1 2" key="1">
    <citation type="submission" date="2021-05" db="EMBL/GenBank/DDBJ databases">
        <authorList>
            <person name="Zhang Z.D."/>
            <person name="Osman G."/>
        </authorList>
    </citation>
    <scope>NUCLEOTIDE SEQUENCE [LARGE SCALE GENOMIC DNA]</scope>
    <source>
        <strain evidence="1 2">KCTC 32217</strain>
    </source>
</reference>
<keyword evidence="2" id="KW-1185">Reference proteome</keyword>
<accession>A0AAP2CH57</accession>
<sequence>MEWIKKIFIGHRVSKQSRVPGKHNLVKFDRIKNISIIAANEAEATEAQKALPSHWPHALNLHFIYKEKNPATECFDYMDFNLLGKPNEKIREFASHTTDLVLVTQEEMDPLSAHLLQMLPKVYRVGFFNEANQVHLDFMLKKENISLTENIDNLIKYLKKIN</sequence>
<evidence type="ECO:0000313" key="1">
    <source>
        <dbReference type="EMBL" id="MBS9523136.1"/>
    </source>
</evidence>
<dbReference type="InterPro" id="IPR054207">
    <property type="entry name" value="DUF6913"/>
</dbReference>
<comment type="caution">
    <text evidence="1">The sequence shown here is derived from an EMBL/GenBank/DDBJ whole genome shotgun (WGS) entry which is preliminary data.</text>
</comment>
<evidence type="ECO:0000313" key="2">
    <source>
        <dbReference type="Proteomes" id="UP001319104"/>
    </source>
</evidence>
<dbReference type="Pfam" id="PF21857">
    <property type="entry name" value="DUF6913"/>
    <property type="match status" value="1"/>
</dbReference>
<dbReference type="EMBL" id="JAHCMY010000001">
    <property type="protein sequence ID" value="MBS9523136.1"/>
    <property type="molecule type" value="Genomic_DNA"/>
</dbReference>